<accession>A0A9P8K1G2</accession>
<dbReference type="AlphaFoldDB" id="A0A9P8K1G2"/>
<evidence type="ECO:0000256" key="1">
    <source>
        <dbReference type="SAM" id="Coils"/>
    </source>
</evidence>
<proteinExistence type="predicted"/>
<feature type="coiled-coil region" evidence="1">
    <location>
        <begin position="2"/>
        <end position="65"/>
    </location>
</feature>
<comment type="caution">
    <text evidence="3">The sequence shown here is derived from an EMBL/GenBank/DDBJ whole genome shotgun (WGS) entry which is preliminary data.</text>
</comment>
<dbReference type="Proteomes" id="UP000729357">
    <property type="component" value="Unassembled WGS sequence"/>
</dbReference>
<evidence type="ECO:0000313" key="4">
    <source>
        <dbReference type="Proteomes" id="UP000729357"/>
    </source>
</evidence>
<keyword evidence="4" id="KW-1185">Reference proteome</keyword>
<gene>
    <name evidence="3" type="ORF">KCU98_g1500</name>
</gene>
<feature type="non-terminal residue" evidence="3">
    <location>
        <position position="1"/>
    </location>
</feature>
<protein>
    <submittedName>
        <fullName evidence="3">Uncharacterized protein</fullName>
    </submittedName>
</protein>
<reference evidence="3" key="2">
    <citation type="submission" date="2021-08" db="EMBL/GenBank/DDBJ databases">
        <authorList>
            <person name="Gostincar C."/>
            <person name="Sun X."/>
            <person name="Song Z."/>
            <person name="Gunde-Cimerman N."/>
        </authorList>
    </citation>
    <scope>NUCLEOTIDE SEQUENCE</scope>
    <source>
        <strain evidence="3">EXF-9298</strain>
    </source>
</reference>
<keyword evidence="1" id="KW-0175">Coiled coil</keyword>
<sequence length="113" mass="12782">MFETKVQKLEEEIERRQKLEKLAKLQEELDELLEQADDNSLHIAVREETKKVNGLERVFQKQEGEVKKCHDNLSTLAADFQLLEVAPSTISSAVLHHNSGSDSPNAEEGVRVS</sequence>
<evidence type="ECO:0000256" key="2">
    <source>
        <dbReference type="SAM" id="MobiDB-lite"/>
    </source>
</evidence>
<evidence type="ECO:0000313" key="3">
    <source>
        <dbReference type="EMBL" id="KAG9989964.1"/>
    </source>
</evidence>
<feature type="compositionally biased region" description="Polar residues" evidence="2">
    <location>
        <begin position="94"/>
        <end position="104"/>
    </location>
</feature>
<name>A0A9P8K1G2_AURME</name>
<organism evidence="3 4">
    <name type="scientific">Aureobasidium melanogenum</name>
    <name type="common">Aureobasidium pullulans var. melanogenum</name>
    <dbReference type="NCBI Taxonomy" id="46634"/>
    <lineage>
        <taxon>Eukaryota</taxon>
        <taxon>Fungi</taxon>
        <taxon>Dikarya</taxon>
        <taxon>Ascomycota</taxon>
        <taxon>Pezizomycotina</taxon>
        <taxon>Dothideomycetes</taxon>
        <taxon>Dothideomycetidae</taxon>
        <taxon>Dothideales</taxon>
        <taxon>Saccotheciaceae</taxon>
        <taxon>Aureobasidium</taxon>
    </lineage>
</organism>
<reference evidence="3" key="1">
    <citation type="journal article" date="2021" name="J Fungi (Basel)">
        <title>Virulence traits and population genomics of the black yeast Aureobasidium melanogenum.</title>
        <authorList>
            <person name="Cernosa A."/>
            <person name="Sun X."/>
            <person name="Gostincar C."/>
            <person name="Fang C."/>
            <person name="Gunde-Cimerman N."/>
            <person name="Song Z."/>
        </authorList>
    </citation>
    <scope>NUCLEOTIDE SEQUENCE</scope>
    <source>
        <strain evidence="3">EXF-9298</strain>
    </source>
</reference>
<feature type="region of interest" description="Disordered" evidence="2">
    <location>
        <begin position="94"/>
        <end position="113"/>
    </location>
</feature>
<dbReference type="EMBL" id="JAHFXS010000055">
    <property type="protein sequence ID" value="KAG9989964.1"/>
    <property type="molecule type" value="Genomic_DNA"/>
</dbReference>